<keyword evidence="3" id="KW-1185">Reference proteome</keyword>
<dbReference type="AlphaFoldDB" id="A0A0B3XZK8"/>
<comment type="caution">
    <text evidence="2">The sequence shown here is derived from an EMBL/GenBank/DDBJ whole genome shotgun (WGS) entry which is preliminary data.</text>
</comment>
<name>A0A0B3XZK8_9ALTE</name>
<accession>A0A0B3XZK8</accession>
<dbReference type="Proteomes" id="UP000031197">
    <property type="component" value="Unassembled WGS sequence"/>
</dbReference>
<protein>
    <submittedName>
        <fullName evidence="2">Uncharacterized protein</fullName>
    </submittedName>
</protein>
<keyword evidence="1" id="KW-0472">Membrane</keyword>
<dbReference type="RefSeq" id="WP_039222898.1">
    <property type="nucleotide sequence ID" value="NZ_JWLW01000066.1"/>
</dbReference>
<organism evidence="2 3">
    <name type="scientific">Alteromonas marina</name>
    <dbReference type="NCBI Taxonomy" id="203795"/>
    <lineage>
        <taxon>Bacteria</taxon>
        <taxon>Pseudomonadati</taxon>
        <taxon>Pseudomonadota</taxon>
        <taxon>Gammaproteobacteria</taxon>
        <taxon>Alteromonadales</taxon>
        <taxon>Alteromonadaceae</taxon>
        <taxon>Alteromonas/Salinimonas group</taxon>
        <taxon>Alteromonas</taxon>
    </lineage>
</organism>
<gene>
    <name evidence="2" type="ORF">RJ41_15895</name>
</gene>
<feature type="transmembrane region" description="Helical" evidence="1">
    <location>
        <begin position="49"/>
        <end position="67"/>
    </location>
</feature>
<keyword evidence="1" id="KW-0812">Transmembrane</keyword>
<evidence type="ECO:0000256" key="1">
    <source>
        <dbReference type="SAM" id="Phobius"/>
    </source>
</evidence>
<evidence type="ECO:0000313" key="2">
    <source>
        <dbReference type="EMBL" id="KHT44367.1"/>
    </source>
</evidence>
<dbReference type="OrthoDB" id="6333009at2"/>
<evidence type="ECO:0000313" key="3">
    <source>
        <dbReference type="Proteomes" id="UP000031197"/>
    </source>
</evidence>
<keyword evidence="1" id="KW-1133">Transmembrane helix</keyword>
<proteinExistence type="predicted"/>
<reference evidence="2 3" key="1">
    <citation type="submission" date="2014-12" db="EMBL/GenBank/DDBJ databases">
        <title>Genome sequencing of Alteromonas marina AD001.</title>
        <authorList>
            <person name="Adrian T.G.S."/>
            <person name="Chan K.G."/>
        </authorList>
    </citation>
    <scope>NUCLEOTIDE SEQUENCE [LARGE SCALE GENOMIC DNA]</scope>
    <source>
        <strain evidence="2 3">AD001</strain>
    </source>
</reference>
<dbReference type="EMBL" id="JWLW01000066">
    <property type="protein sequence ID" value="KHT44367.1"/>
    <property type="molecule type" value="Genomic_DNA"/>
</dbReference>
<sequence length="72" mass="7829">MSFNNLSYAVIGVLLGLFVLALGQLVDCQNLAGATMALQCPNGTPISKMWLATSMLIAGSGIFTWLYRNRKY</sequence>